<keyword evidence="1" id="KW-0472">Membrane</keyword>
<evidence type="ECO:0000313" key="3">
    <source>
        <dbReference type="Proteomes" id="UP000319783"/>
    </source>
</evidence>
<accession>A0A533Q6T3</accession>
<reference evidence="2 3" key="1">
    <citation type="submission" date="2019-04" db="EMBL/GenBank/DDBJ databases">
        <title>Genome of a novel bacterium Candidatus Jettenia ecosi reconstructed from metagenome of an anammox bioreactor.</title>
        <authorList>
            <person name="Mardanov A.V."/>
            <person name="Beletsky A.V."/>
            <person name="Ravin N.V."/>
            <person name="Botchkova E.A."/>
            <person name="Litti Y.V."/>
            <person name="Nozhevnikova A.N."/>
        </authorList>
    </citation>
    <scope>NUCLEOTIDE SEQUENCE [LARGE SCALE GENOMIC DNA]</scope>
    <source>
        <strain evidence="2">J2</strain>
    </source>
</reference>
<keyword evidence="1" id="KW-0812">Transmembrane</keyword>
<gene>
    <name evidence="2" type="ORF">JETT_3416</name>
</gene>
<dbReference type="Proteomes" id="UP000319783">
    <property type="component" value="Unassembled WGS sequence"/>
</dbReference>
<dbReference type="AlphaFoldDB" id="A0A533Q6T3"/>
<evidence type="ECO:0000313" key="2">
    <source>
        <dbReference type="EMBL" id="TLD40316.1"/>
    </source>
</evidence>
<evidence type="ECO:0000256" key="1">
    <source>
        <dbReference type="SAM" id="Phobius"/>
    </source>
</evidence>
<name>A0A533Q6T3_9BACT</name>
<sequence length="39" mass="4613">MQVLKNRLTINYIPSHIIIHLIFPFLLINRIGKKGITWP</sequence>
<dbReference type="EMBL" id="SULG01000110">
    <property type="protein sequence ID" value="TLD40316.1"/>
    <property type="molecule type" value="Genomic_DNA"/>
</dbReference>
<proteinExistence type="predicted"/>
<protein>
    <submittedName>
        <fullName evidence="2">Uncharacterized protein</fullName>
    </submittedName>
</protein>
<feature type="transmembrane region" description="Helical" evidence="1">
    <location>
        <begin position="12"/>
        <end position="32"/>
    </location>
</feature>
<comment type="caution">
    <text evidence="2">The sequence shown here is derived from an EMBL/GenBank/DDBJ whole genome shotgun (WGS) entry which is preliminary data.</text>
</comment>
<organism evidence="2 3">
    <name type="scientific">Candidatus Jettenia ecosi</name>
    <dbReference type="NCBI Taxonomy" id="2494326"/>
    <lineage>
        <taxon>Bacteria</taxon>
        <taxon>Pseudomonadati</taxon>
        <taxon>Planctomycetota</taxon>
        <taxon>Candidatus Brocadiia</taxon>
        <taxon>Candidatus Brocadiales</taxon>
        <taxon>Candidatus Brocadiaceae</taxon>
        <taxon>Candidatus Jettenia</taxon>
    </lineage>
</organism>
<keyword evidence="1" id="KW-1133">Transmembrane helix</keyword>